<dbReference type="STRING" id="343013.SAMN04489707_101774"/>
<dbReference type="Pfam" id="PF13379">
    <property type="entry name" value="NMT1_2"/>
    <property type="match status" value="1"/>
</dbReference>
<organism evidence="4 5">
    <name type="scientific">Paenacidovorax caeni</name>
    <dbReference type="NCBI Taxonomy" id="343013"/>
    <lineage>
        <taxon>Bacteria</taxon>
        <taxon>Pseudomonadati</taxon>
        <taxon>Pseudomonadota</taxon>
        <taxon>Betaproteobacteria</taxon>
        <taxon>Burkholderiales</taxon>
        <taxon>Comamonadaceae</taxon>
        <taxon>Paenacidovorax</taxon>
    </lineage>
</organism>
<comment type="similarity">
    <text evidence="2">Belongs to the bacterial solute-binding protein SsuA/TauA family.</text>
</comment>
<dbReference type="RefSeq" id="WP_054256118.1">
    <property type="nucleotide sequence ID" value="NZ_CYIG01000013.1"/>
</dbReference>
<keyword evidence="3" id="KW-0732">Signal</keyword>
<protein>
    <submittedName>
        <fullName evidence="4">NitT/TauT family transport system substrate-binding protein</fullName>
    </submittedName>
</protein>
<dbReference type="SUPFAM" id="SSF53850">
    <property type="entry name" value="Periplasmic binding protein-like II"/>
    <property type="match status" value="1"/>
</dbReference>
<dbReference type="GO" id="GO:0042597">
    <property type="term" value="C:periplasmic space"/>
    <property type="evidence" value="ECO:0007669"/>
    <property type="project" value="UniProtKB-SubCell"/>
</dbReference>
<gene>
    <name evidence="4" type="ORF">SAMN04489707_101774</name>
</gene>
<evidence type="ECO:0000313" key="5">
    <source>
        <dbReference type="Proteomes" id="UP000183656"/>
    </source>
</evidence>
<dbReference type="EMBL" id="FPBX01000017">
    <property type="protein sequence ID" value="SFU74210.1"/>
    <property type="molecule type" value="Genomic_DNA"/>
</dbReference>
<dbReference type="Gene3D" id="3.40.190.10">
    <property type="entry name" value="Periplasmic binding protein-like II"/>
    <property type="match status" value="2"/>
</dbReference>
<keyword evidence="5" id="KW-1185">Reference proteome</keyword>
<reference evidence="4 5" key="1">
    <citation type="submission" date="2016-10" db="EMBL/GenBank/DDBJ databases">
        <authorList>
            <person name="de Groot N.N."/>
        </authorList>
    </citation>
    <scope>NUCLEOTIDE SEQUENCE [LARGE SCALE GENOMIC DNA]</scope>
    <source>
        <strain evidence="4 5">R-24608</strain>
    </source>
</reference>
<dbReference type="PROSITE" id="PS51257">
    <property type="entry name" value="PROKAR_LIPOPROTEIN"/>
    <property type="match status" value="1"/>
</dbReference>
<name>A0A1I7IMP7_9BURK</name>
<comment type="subcellular location">
    <subcellularLocation>
        <location evidence="1">Periplasm</location>
    </subcellularLocation>
</comment>
<dbReference type="PANTHER" id="PTHR30024">
    <property type="entry name" value="ALIPHATIC SULFONATES-BINDING PROTEIN-RELATED"/>
    <property type="match status" value="1"/>
</dbReference>
<dbReference type="AlphaFoldDB" id="A0A1I7IMP7"/>
<accession>A0A1I7IMP7</accession>
<evidence type="ECO:0000256" key="2">
    <source>
        <dbReference type="ARBA" id="ARBA00010742"/>
    </source>
</evidence>
<proteinExistence type="inferred from homology"/>
<evidence type="ECO:0000256" key="1">
    <source>
        <dbReference type="ARBA" id="ARBA00004418"/>
    </source>
</evidence>
<dbReference type="PANTHER" id="PTHR30024:SF47">
    <property type="entry name" value="TAURINE-BINDING PERIPLASMIC PROTEIN"/>
    <property type="match status" value="1"/>
</dbReference>
<dbReference type="OrthoDB" id="9815602at2"/>
<evidence type="ECO:0000256" key="3">
    <source>
        <dbReference type="ARBA" id="ARBA00022729"/>
    </source>
</evidence>
<evidence type="ECO:0000313" key="4">
    <source>
        <dbReference type="EMBL" id="SFU74210.1"/>
    </source>
</evidence>
<dbReference type="Proteomes" id="UP000183656">
    <property type="component" value="Unassembled WGS sequence"/>
</dbReference>
<sequence>MERARASSTRSSRFLRLLQLALLACVGLLAGCGPHYTPPLMVGTNTWIGYEPLYLARSLGYHDRLPLRLVELGSTTQAMDALRVGKLDLAGVTLDEALTLVQEGLPLRIIWVMNVSAGADAIIARPGIRRLADLRGQRIGVEQTAVGAYMLQAALEQAGMQASDVSVVPLPLDEHLSAWHGRRVDAVVTFDPVRQTLLNEGGVTVFDSRALPGEIVDVLVARDEALQCCARRIAQLLDGQRRALAYLAEHRDDALARMAQRPGVASADMAAALNGMVLPNATGNRALLDGASPGLVRTAQQLAQTMHQHGLLARIPDTTGLVDARFVREMQP</sequence>